<proteinExistence type="inferred from homology"/>
<dbReference type="InterPro" id="IPR018496">
    <property type="entry name" value="PsdUridine_synth_RsuA/RluB_CS"/>
</dbReference>
<comment type="caution">
    <text evidence="7">The sequence shown here is derived from an EMBL/GenBank/DDBJ whole genome shotgun (WGS) entry which is preliminary data.</text>
</comment>
<dbReference type="CDD" id="cd00165">
    <property type="entry name" value="S4"/>
    <property type="match status" value="1"/>
</dbReference>
<dbReference type="SMART" id="SM00363">
    <property type="entry name" value="S4"/>
    <property type="match status" value="1"/>
</dbReference>
<evidence type="ECO:0000256" key="3">
    <source>
        <dbReference type="ARBA" id="ARBA00023235"/>
    </source>
</evidence>
<name>A0A4R5G4G5_9STRE</name>
<dbReference type="InterPro" id="IPR000748">
    <property type="entry name" value="PsdUridine_synth_RsuA/RluB/E/F"/>
</dbReference>
<evidence type="ECO:0000313" key="7">
    <source>
        <dbReference type="EMBL" id="TDE72396.1"/>
    </source>
</evidence>
<evidence type="ECO:0000256" key="2">
    <source>
        <dbReference type="ARBA" id="ARBA00022884"/>
    </source>
</evidence>
<evidence type="ECO:0000259" key="6">
    <source>
        <dbReference type="SMART" id="SM00363"/>
    </source>
</evidence>
<dbReference type="EC" id="5.4.99.-" evidence="5"/>
<dbReference type="Gene3D" id="3.10.290.10">
    <property type="entry name" value="RNA-binding S4 domain"/>
    <property type="match status" value="1"/>
</dbReference>
<dbReference type="CDD" id="cd02553">
    <property type="entry name" value="PseudoU_synth_RsuA"/>
    <property type="match status" value="1"/>
</dbReference>
<dbReference type="GO" id="GO:0000455">
    <property type="term" value="P:enzyme-directed rRNA pseudouridine synthesis"/>
    <property type="evidence" value="ECO:0007669"/>
    <property type="project" value="UniProtKB-ARBA"/>
</dbReference>
<comment type="similarity">
    <text evidence="1 5">Belongs to the pseudouridine synthase RsuA family.</text>
</comment>
<keyword evidence="8" id="KW-1185">Reference proteome</keyword>
<sequence length="242" mass="27518">MRLDKFLVEAGIGSRTEVKQLLKKKQVTVNGEIKTSPKTQIDEKADQIVCQGENLSYEKYVYYLLNKPKGVISATEDNHHKTVLDLLDKTAWDKEVFPVGRLDIDTHGLLLLTNNGKLAHAMLSPKKHVDKRYRARVSGIMTAEDVERFAKGIELKDFTCQPAQLEILEVDKENETSLVEITIKEGKFHQVKRMVLACGKEVTELERLSMGPLQLDESLTLGQWRRLTAEELAKLEVFDVEL</sequence>
<feature type="domain" description="RNA-binding S4" evidence="6">
    <location>
        <begin position="1"/>
        <end position="64"/>
    </location>
</feature>
<dbReference type="SUPFAM" id="SSF55120">
    <property type="entry name" value="Pseudouridine synthase"/>
    <property type="match status" value="1"/>
</dbReference>
<dbReference type="InterPro" id="IPR002942">
    <property type="entry name" value="S4_RNA-bd"/>
</dbReference>
<dbReference type="Pfam" id="PF01479">
    <property type="entry name" value="S4"/>
    <property type="match status" value="1"/>
</dbReference>
<dbReference type="RefSeq" id="WP_132869595.1">
    <property type="nucleotide sequence ID" value="NZ_JAEMHW010000001.1"/>
</dbReference>
<dbReference type="PROSITE" id="PS50889">
    <property type="entry name" value="S4"/>
    <property type="match status" value="1"/>
</dbReference>
<keyword evidence="3 5" id="KW-0413">Isomerase</keyword>
<accession>A0A4R5G4G5</accession>
<dbReference type="FunFam" id="3.30.70.1560:FF:000001">
    <property type="entry name" value="Pseudouridine synthase"/>
    <property type="match status" value="1"/>
</dbReference>
<dbReference type="Proteomes" id="UP000295231">
    <property type="component" value="Unassembled WGS sequence"/>
</dbReference>
<dbReference type="InterPro" id="IPR020094">
    <property type="entry name" value="TruA/RsuA/RluB/E/F_N"/>
</dbReference>
<evidence type="ECO:0000313" key="8">
    <source>
        <dbReference type="Proteomes" id="UP000295231"/>
    </source>
</evidence>
<dbReference type="Gene3D" id="3.30.70.1560">
    <property type="entry name" value="Alpha-L RNA-binding motif"/>
    <property type="match status" value="1"/>
</dbReference>
<dbReference type="PANTHER" id="PTHR47683">
    <property type="entry name" value="PSEUDOURIDINE SYNTHASE FAMILY PROTEIN-RELATED"/>
    <property type="match status" value="1"/>
</dbReference>
<dbReference type="AlphaFoldDB" id="A0A4R5G4G5"/>
<dbReference type="Pfam" id="PF00849">
    <property type="entry name" value="PseudoU_synth_2"/>
    <property type="match status" value="1"/>
</dbReference>
<gene>
    <name evidence="7" type="ORF">E0E04_05670</name>
</gene>
<evidence type="ECO:0000256" key="1">
    <source>
        <dbReference type="ARBA" id="ARBA00008348"/>
    </source>
</evidence>
<dbReference type="InterPro" id="IPR020103">
    <property type="entry name" value="PsdUridine_synth_cat_dom_sf"/>
</dbReference>
<dbReference type="PANTHER" id="PTHR47683:SF4">
    <property type="entry name" value="PSEUDOURIDINE SYNTHASE"/>
    <property type="match status" value="1"/>
</dbReference>
<organism evidence="7 8">
    <name type="scientific">Streptococcus vicugnae</name>
    <dbReference type="NCBI Taxonomy" id="2740579"/>
    <lineage>
        <taxon>Bacteria</taxon>
        <taxon>Bacillati</taxon>
        <taxon>Bacillota</taxon>
        <taxon>Bacilli</taxon>
        <taxon>Lactobacillales</taxon>
        <taxon>Streptococcaceae</taxon>
        <taxon>Streptococcus</taxon>
    </lineage>
</organism>
<dbReference type="PROSITE" id="PS01149">
    <property type="entry name" value="PSI_RSU"/>
    <property type="match status" value="1"/>
</dbReference>
<dbReference type="GO" id="GO:0120159">
    <property type="term" value="F:rRNA pseudouridine synthase activity"/>
    <property type="evidence" value="ECO:0007669"/>
    <property type="project" value="UniProtKB-ARBA"/>
</dbReference>
<evidence type="ECO:0000256" key="4">
    <source>
        <dbReference type="PROSITE-ProRule" id="PRU00182"/>
    </source>
</evidence>
<dbReference type="EMBL" id="SJWY01000113">
    <property type="protein sequence ID" value="TDE72396.1"/>
    <property type="molecule type" value="Genomic_DNA"/>
</dbReference>
<dbReference type="InterPro" id="IPR050343">
    <property type="entry name" value="RsuA_PseudoU_synthase"/>
</dbReference>
<dbReference type="InterPro" id="IPR042092">
    <property type="entry name" value="PsdUridine_s_RsuA/RluB/E/F_cat"/>
</dbReference>
<dbReference type="NCBIfam" id="TIGR00093">
    <property type="entry name" value="pseudouridine synthase"/>
    <property type="match status" value="1"/>
</dbReference>
<keyword evidence="2 4" id="KW-0694">RNA-binding</keyword>
<dbReference type="SUPFAM" id="SSF55174">
    <property type="entry name" value="Alpha-L RNA-binding motif"/>
    <property type="match status" value="1"/>
</dbReference>
<dbReference type="GO" id="GO:0005829">
    <property type="term" value="C:cytosol"/>
    <property type="evidence" value="ECO:0007669"/>
    <property type="project" value="UniProtKB-ARBA"/>
</dbReference>
<dbReference type="FunFam" id="3.10.290.10:FF:000003">
    <property type="entry name" value="Pseudouridine synthase"/>
    <property type="match status" value="1"/>
</dbReference>
<reference evidence="7 8" key="1">
    <citation type="submission" date="2019-03" db="EMBL/GenBank/DDBJ databases">
        <authorList>
            <person name="Fan P."/>
        </authorList>
    </citation>
    <scope>NUCLEOTIDE SEQUENCE [LARGE SCALE GENOMIC DNA]</scope>
    <source>
        <strain evidence="7 8">KCJ4950</strain>
    </source>
</reference>
<dbReference type="InterPro" id="IPR006145">
    <property type="entry name" value="PsdUridine_synth_RsuA/RluA"/>
</dbReference>
<dbReference type="Gene3D" id="3.30.70.580">
    <property type="entry name" value="Pseudouridine synthase I, catalytic domain, N-terminal subdomain"/>
    <property type="match status" value="1"/>
</dbReference>
<dbReference type="GO" id="GO:0003723">
    <property type="term" value="F:RNA binding"/>
    <property type="evidence" value="ECO:0007669"/>
    <property type="project" value="UniProtKB-KW"/>
</dbReference>
<dbReference type="InterPro" id="IPR036986">
    <property type="entry name" value="S4_RNA-bd_sf"/>
</dbReference>
<evidence type="ECO:0000256" key="5">
    <source>
        <dbReference type="RuleBase" id="RU003887"/>
    </source>
</evidence>
<protein>
    <recommendedName>
        <fullName evidence="5">Pseudouridine synthase</fullName>
        <ecNumber evidence="5">5.4.99.-</ecNumber>
    </recommendedName>
</protein>